<dbReference type="STRING" id="1324314.BVG16_27065"/>
<proteinExistence type="predicted"/>
<dbReference type="Gene3D" id="3.40.50.300">
    <property type="entry name" value="P-loop containing nucleotide triphosphate hydrolases"/>
    <property type="match status" value="1"/>
</dbReference>
<reference evidence="1 2" key="1">
    <citation type="submission" date="2017-01" db="EMBL/GenBank/DDBJ databases">
        <title>Genome analysis of Paenibacillus selenitrireducens ES3-24.</title>
        <authorList>
            <person name="Xu D."/>
            <person name="Yao R."/>
            <person name="Zheng S."/>
        </authorList>
    </citation>
    <scope>NUCLEOTIDE SEQUENCE [LARGE SCALE GENOMIC DNA]</scope>
    <source>
        <strain evidence="1 2">ES3-24</strain>
    </source>
</reference>
<organism evidence="1 2">
    <name type="scientific">Paenibacillus selenitireducens</name>
    <dbReference type="NCBI Taxonomy" id="1324314"/>
    <lineage>
        <taxon>Bacteria</taxon>
        <taxon>Bacillati</taxon>
        <taxon>Bacillota</taxon>
        <taxon>Bacilli</taxon>
        <taxon>Bacillales</taxon>
        <taxon>Paenibacillaceae</taxon>
        <taxon>Paenibacillus</taxon>
    </lineage>
</organism>
<dbReference type="AlphaFoldDB" id="A0A1T2X1Y8"/>
<keyword evidence="2" id="KW-1185">Reference proteome</keyword>
<dbReference type="SUPFAM" id="SSF52540">
    <property type="entry name" value="P-loop containing nucleoside triphosphate hydrolases"/>
    <property type="match status" value="2"/>
</dbReference>
<evidence type="ECO:0000313" key="2">
    <source>
        <dbReference type="Proteomes" id="UP000190188"/>
    </source>
</evidence>
<evidence type="ECO:0000313" key="1">
    <source>
        <dbReference type="EMBL" id="OPA73847.1"/>
    </source>
</evidence>
<gene>
    <name evidence="1" type="ORF">BVG16_27065</name>
</gene>
<dbReference type="InterPro" id="IPR027417">
    <property type="entry name" value="P-loop_NTPase"/>
</dbReference>
<comment type="caution">
    <text evidence="1">The sequence shown here is derived from an EMBL/GenBank/DDBJ whole genome shotgun (WGS) entry which is preliminary data.</text>
</comment>
<dbReference type="Proteomes" id="UP000190188">
    <property type="component" value="Unassembled WGS sequence"/>
</dbReference>
<dbReference type="EMBL" id="MSZX01000014">
    <property type="protein sequence ID" value="OPA73847.1"/>
    <property type="molecule type" value="Genomic_DNA"/>
</dbReference>
<sequence length="358" mass="40325">MVKHAFASGNTAHGRVNFFKSAFQGARRIFLLEGAPGTGKSVWIRRIAEAVGERDIRTEWFHNPLDSETLDGLWIPAYGVGVIDATACQDAFDDVQDTEFVRISLESAVDVAVLLPFQEVLQALEDQIEAGYQRATDSFLHTLRIHDDWEKYYIEHIRFADADIVTDELKALIPEQSTGQGLARHLYLGAATWRGAVDYVMNLTEETNRRIYVKGRPGSGKSTMLKKLVQTAEERGVNVEVFHCGFDPNSLDMVVYPSLGLAIFDSTAPHEHFPNREGDEILDMYVRTIDQGTDERYADDILEVKTQYAASMKASIAILAEVKQLRDRQRLIYAAATDYTIVENIGQQLLEEVLMQFD</sequence>
<accession>A0A1T2X1Y8</accession>
<protein>
    <recommendedName>
        <fullName evidence="3">NACHT domain-containing protein</fullName>
    </recommendedName>
</protein>
<evidence type="ECO:0008006" key="3">
    <source>
        <dbReference type="Google" id="ProtNLM"/>
    </source>
</evidence>
<name>A0A1T2X1Y8_9BACL</name>